<dbReference type="STRING" id="862515.HMPREF0658_1011"/>
<dbReference type="RefSeq" id="WP_006948951.1">
    <property type="nucleotide sequence ID" value="NZ_BAJI01000011.1"/>
</dbReference>
<gene>
    <name evidence="2" type="ORF">HMPREF0658_1011</name>
</gene>
<dbReference type="PROSITE" id="PS51257">
    <property type="entry name" value="PROKAR_LIPOPROTEIN"/>
    <property type="match status" value="1"/>
</dbReference>
<keyword evidence="1" id="KW-0732">Signal</keyword>
<feature type="chain" id="PRO_5003138289" description="Tetratricopeptide repeat protein" evidence="1">
    <location>
        <begin position="23"/>
        <end position="719"/>
    </location>
</feature>
<keyword evidence="3" id="KW-1185">Reference proteome</keyword>
<evidence type="ECO:0000256" key="1">
    <source>
        <dbReference type="SAM" id="SignalP"/>
    </source>
</evidence>
<dbReference type="EMBL" id="AEEI01000034">
    <property type="protein sequence ID" value="EFM02023.1"/>
    <property type="molecule type" value="Genomic_DNA"/>
</dbReference>
<comment type="caution">
    <text evidence="2">The sequence shown here is derived from an EMBL/GenBank/DDBJ whole genome shotgun (WGS) entry which is preliminary data.</text>
</comment>
<accession>E0NS60</accession>
<evidence type="ECO:0000313" key="3">
    <source>
        <dbReference type="Proteomes" id="UP000004394"/>
    </source>
</evidence>
<dbReference type="AlphaFoldDB" id="E0NS60"/>
<feature type="signal peptide" evidence="1">
    <location>
        <begin position="1"/>
        <end position="22"/>
    </location>
</feature>
<dbReference type="Proteomes" id="UP000004394">
    <property type="component" value="Unassembled WGS sequence"/>
</dbReference>
<sequence>MRRFIILNILFVLSCLRGMACAGEYFTHDTNVFNIFYNDEYDNDSGDARLLFQKQLVDYWLKYVGEGSVRAQWKREPVYSEAAYFFENNCKRLFAAARRKGDVEMETYLKETVKYNHICEELSDVWEYPTKQQLTERKRILRNMQTVGLSYKGTRMKAQYALLYMRANLLLGEYATNRTYWLQTAADCTKGVYRDMMRSLYANALLHTGAFRRACDIYVEQGDWVSVRWALRKYRNIAGIQTIYKEDPNSPALTYLVQYFINGSNSCYEADPDAADDKAREDDRIVLLSFIEKDVLHHPAVRNKAMWLAVSAMLYYDMDSNDEAWQAINKAMQMQTDTRTKNSIRCIRLLISTAAKPLDNTYYDYLSTEFAWLIKQGKEQKNAYFNGVLDRIVYNELKTKLYDGGQKQLAVALIGMMDELSLPVEQYEFNEESSDVDTENSEYHYFGWEYTELLDEMTADELRDYFRYIAGTPANAIERFAFSRIYRGDDMFNDLIGTKYIARGDFATALTYLERVSMKNVNATDISFYADDRDYEKERWFVRQRAPEQDSDETADRPNMTENPKVNFCREMLQLERRFSLAREGEGKRGMAYDLATRYYQASCYGDCWYLTHNTQSWDDSARVNEKDFAATAIAYLNISKKSKDKDLQAKSLFAIAYICYQIEVWGCTYEHGEWFSDIPPYSPVYPAYRELAACVRRDKTQRDYITHCDILQEFMNSN</sequence>
<name>E0NS60_9BACT</name>
<dbReference type="HOGENOM" id="CLU_365954_0_0_10"/>
<organism evidence="2 3">
    <name type="scientific">Hoylesella marshii DSM 16973 = JCM 13450</name>
    <dbReference type="NCBI Taxonomy" id="862515"/>
    <lineage>
        <taxon>Bacteria</taxon>
        <taxon>Pseudomonadati</taxon>
        <taxon>Bacteroidota</taxon>
        <taxon>Bacteroidia</taxon>
        <taxon>Bacteroidales</taxon>
        <taxon>Prevotellaceae</taxon>
        <taxon>Hoylesella</taxon>
    </lineage>
</organism>
<dbReference type="OrthoDB" id="1081381at2"/>
<proteinExistence type="predicted"/>
<reference evidence="2" key="1">
    <citation type="submission" date="2010-07" db="EMBL/GenBank/DDBJ databases">
        <authorList>
            <person name="Muzny D."/>
            <person name="Qin X."/>
            <person name="Deng J."/>
            <person name="Jiang H."/>
            <person name="Liu Y."/>
            <person name="Qu J."/>
            <person name="Song X.-Z."/>
            <person name="Zhang L."/>
            <person name="Thornton R."/>
            <person name="Coyle M."/>
            <person name="Francisco L."/>
            <person name="Jackson L."/>
            <person name="Javaid M."/>
            <person name="Korchina V."/>
            <person name="Kovar C."/>
            <person name="Mata R."/>
            <person name="Mathew T."/>
            <person name="Ngo R."/>
            <person name="Nguyen L."/>
            <person name="Nguyen N."/>
            <person name="Okwuonu G."/>
            <person name="Ongeri F."/>
            <person name="Pham C."/>
            <person name="Simmons D."/>
            <person name="Wilczek-Boney K."/>
            <person name="Hale W."/>
            <person name="Jakkamsetti A."/>
            <person name="Pham P."/>
            <person name="Ruth R."/>
            <person name="San Lucas F."/>
            <person name="Warren J."/>
            <person name="Zhang J."/>
            <person name="Zhao Z."/>
            <person name="Zhou C."/>
            <person name="Zhu D."/>
            <person name="Lee S."/>
            <person name="Bess C."/>
            <person name="Blankenburg K."/>
            <person name="Forbes L."/>
            <person name="Fu Q."/>
            <person name="Gubbala S."/>
            <person name="Hirani K."/>
            <person name="Jayaseelan J.C."/>
            <person name="Lara F."/>
            <person name="Munidasa M."/>
            <person name="Palculict T."/>
            <person name="Patil S."/>
            <person name="Pu L.-L."/>
            <person name="Saada N."/>
            <person name="Tang L."/>
            <person name="Weissenberger G."/>
            <person name="Zhu Y."/>
            <person name="Hemphill L."/>
            <person name="Shang Y."/>
            <person name="Youmans B."/>
            <person name="Ayvaz T."/>
            <person name="Ross M."/>
            <person name="Santibanez J."/>
            <person name="Aqrawi P."/>
            <person name="Gross S."/>
            <person name="Joshi V."/>
            <person name="Fowler G."/>
            <person name="Nazareth L."/>
            <person name="Reid J."/>
            <person name="Worley K."/>
            <person name="Petrosino J."/>
            <person name="Highlander S."/>
            <person name="Gibbs R."/>
        </authorList>
    </citation>
    <scope>NUCLEOTIDE SEQUENCE [LARGE SCALE GENOMIC DNA]</scope>
    <source>
        <strain evidence="2">DSM 16973</strain>
    </source>
</reference>
<evidence type="ECO:0000313" key="2">
    <source>
        <dbReference type="EMBL" id="EFM02023.1"/>
    </source>
</evidence>
<dbReference type="BioCyc" id="PMAR862515-HMP:GMOO-1027-MONOMER"/>
<evidence type="ECO:0008006" key="4">
    <source>
        <dbReference type="Google" id="ProtNLM"/>
    </source>
</evidence>
<protein>
    <recommendedName>
        <fullName evidence="4">Tetratricopeptide repeat protein</fullName>
    </recommendedName>
</protein>
<dbReference type="eggNOG" id="ENOG502Z7P2">
    <property type="taxonomic scope" value="Bacteria"/>
</dbReference>